<keyword evidence="15" id="KW-0342">GTP-binding</keyword>
<accession>A0ABQ5QFL4</accession>
<comment type="pathway">
    <text evidence="5">Cofactor biosynthesis; adenosylcobalamin biosynthesis; adenosylcobalamin from cob(II)yrinate a,c-diamide: step 6/7.</text>
</comment>
<dbReference type="EC" id="2.7.7.62" evidence="9"/>
<evidence type="ECO:0000256" key="1">
    <source>
        <dbReference type="ARBA" id="ARBA00000312"/>
    </source>
</evidence>
<evidence type="ECO:0000256" key="14">
    <source>
        <dbReference type="ARBA" id="ARBA00022840"/>
    </source>
</evidence>
<evidence type="ECO:0000256" key="11">
    <source>
        <dbReference type="ARBA" id="ARBA00022679"/>
    </source>
</evidence>
<evidence type="ECO:0000256" key="4">
    <source>
        <dbReference type="ARBA" id="ARBA00003889"/>
    </source>
</evidence>
<evidence type="ECO:0000256" key="9">
    <source>
        <dbReference type="ARBA" id="ARBA00012523"/>
    </source>
</evidence>
<evidence type="ECO:0000256" key="8">
    <source>
        <dbReference type="ARBA" id="ARBA00012016"/>
    </source>
</evidence>
<dbReference type="Proteomes" id="UP001165069">
    <property type="component" value="Unassembled WGS sequence"/>
</dbReference>
<comment type="catalytic activity">
    <reaction evidence="3">
        <text>adenosylcob(III)inamide + GTP = adenosylcob(III)inamide phosphate + GDP + H(+)</text>
        <dbReference type="Rhea" id="RHEA:15765"/>
        <dbReference type="ChEBI" id="CHEBI:2480"/>
        <dbReference type="ChEBI" id="CHEBI:15378"/>
        <dbReference type="ChEBI" id="CHEBI:37565"/>
        <dbReference type="ChEBI" id="CHEBI:58189"/>
        <dbReference type="ChEBI" id="CHEBI:58502"/>
        <dbReference type="EC" id="2.7.1.156"/>
    </reaction>
</comment>
<comment type="catalytic activity">
    <reaction evidence="1">
        <text>adenosylcob(III)inamide + ATP = adenosylcob(III)inamide phosphate + ADP + H(+)</text>
        <dbReference type="Rhea" id="RHEA:15769"/>
        <dbReference type="ChEBI" id="CHEBI:2480"/>
        <dbReference type="ChEBI" id="CHEBI:15378"/>
        <dbReference type="ChEBI" id="CHEBI:30616"/>
        <dbReference type="ChEBI" id="CHEBI:58502"/>
        <dbReference type="ChEBI" id="CHEBI:456216"/>
        <dbReference type="EC" id="2.7.1.156"/>
    </reaction>
</comment>
<dbReference type="RefSeq" id="WP_285574618.1">
    <property type="nucleotide sequence ID" value="NZ_BSDE01000003.1"/>
</dbReference>
<evidence type="ECO:0000256" key="10">
    <source>
        <dbReference type="ARBA" id="ARBA00022573"/>
    </source>
</evidence>
<dbReference type="Gene3D" id="3.40.50.300">
    <property type="entry name" value="P-loop containing nucleotide triphosphate hydrolases"/>
    <property type="match status" value="1"/>
</dbReference>
<proteinExistence type="inferred from homology"/>
<dbReference type="SUPFAM" id="SSF52540">
    <property type="entry name" value="P-loop containing nucleoside triphosphate hydrolases"/>
    <property type="match status" value="1"/>
</dbReference>
<dbReference type="CDD" id="cd00544">
    <property type="entry name" value="CobU"/>
    <property type="match status" value="1"/>
</dbReference>
<keyword evidence="19" id="KW-1185">Reference proteome</keyword>
<dbReference type="GO" id="GO:0016301">
    <property type="term" value="F:kinase activity"/>
    <property type="evidence" value="ECO:0007669"/>
    <property type="project" value="UniProtKB-KW"/>
</dbReference>
<dbReference type="PIRSF" id="PIRSF006135">
    <property type="entry name" value="CobU"/>
    <property type="match status" value="1"/>
</dbReference>
<organism evidence="18 19">
    <name type="scientific">Geothrix limicola</name>
    <dbReference type="NCBI Taxonomy" id="2927978"/>
    <lineage>
        <taxon>Bacteria</taxon>
        <taxon>Pseudomonadati</taxon>
        <taxon>Acidobacteriota</taxon>
        <taxon>Holophagae</taxon>
        <taxon>Holophagales</taxon>
        <taxon>Holophagaceae</taxon>
        <taxon>Geothrix</taxon>
    </lineage>
</organism>
<dbReference type="InterPro" id="IPR027417">
    <property type="entry name" value="P-loop_NTPase"/>
</dbReference>
<evidence type="ECO:0000256" key="3">
    <source>
        <dbReference type="ARBA" id="ARBA00001522"/>
    </source>
</evidence>
<evidence type="ECO:0000313" key="18">
    <source>
        <dbReference type="EMBL" id="GLH73478.1"/>
    </source>
</evidence>
<gene>
    <name evidence="18" type="primary">cobP</name>
    <name evidence="18" type="ORF">GETHLI_19800</name>
</gene>
<evidence type="ECO:0000256" key="7">
    <source>
        <dbReference type="ARBA" id="ARBA00007490"/>
    </source>
</evidence>
<keyword evidence="14" id="KW-0067">ATP-binding</keyword>
<keyword evidence="11" id="KW-0808">Transferase</keyword>
<evidence type="ECO:0000256" key="2">
    <source>
        <dbReference type="ARBA" id="ARBA00000711"/>
    </source>
</evidence>
<reference evidence="18 19" key="1">
    <citation type="journal article" date="2023" name="Antonie Van Leeuwenhoek">
        <title>Mesoterricola silvestris gen. nov., sp. nov., Mesoterricola sediminis sp. nov., Geothrix oryzae sp. nov., Geothrix edaphica sp. nov., Geothrix rubra sp. nov., and Geothrix limicola sp. nov., six novel members of Acidobacteriota isolated from soils.</title>
        <authorList>
            <person name="Itoh H."/>
            <person name="Sugisawa Y."/>
            <person name="Mise K."/>
            <person name="Xu Z."/>
            <person name="Kuniyasu M."/>
            <person name="Ushijima N."/>
            <person name="Kawano K."/>
            <person name="Kobayashi E."/>
            <person name="Shiratori Y."/>
            <person name="Masuda Y."/>
            <person name="Senoo K."/>
        </authorList>
    </citation>
    <scope>NUCLEOTIDE SEQUENCE [LARGE SCALE GENOMIC DNA]</scope>
    <source>
        <strain evidence="18 19">Red804</strain>
    </source>
</reference>
<evidence type="ECO:0000256" key="16">
    <source>
        <dbReference type="ARBA" id="ARBA00029570"/>
    </source>
</evidence>
<evidence type="ECO:0000313" key="19">
    <source>
        <dbReference type="Proteomes" id="UP001165069"/>
    </source>
</evidence>
<evidence type="ECO:0000256" key="5">
    <source>
        <dbReference type="ARBA" id="ARBA00004692"/>
    </source>
</evidence>
<comment type="similarity">
    <text evidence="7">Belongs to the CobU/CobP family.</text>
</comment>
<evidence type="ECO:0000256" key="6">
    <source>
        <dbReference type="ARBA" id="ARBA00005159"/>
    </source>
</evidence>
<keyword evidence="13 18" id="KW-0418">Kinase</keyword>
<comment type="pathway">
    <text evidence="6">Cofactor biosynthesis; adenosylcobalamin biosynthesis; adenosylcobalamin from cob(II)yrinate a,c-diamide: step 5/7.</text>
</comment>
<evidence type="ECO:0000256" key="17">
    <source>
        <dbReference type="ARBA" id="ARBA00030571"/>
    </source>
</evidence>
<sequence>MAEIIYVTGPVRSGKSRYAVERASAWGPGVVFAATYLADPRDAEMTERVRRHKEERPADWRTLEAPEDVAGALRGLQPPPSGLLLDCQTLWLSARLDRSDEALLREWQELLDALREAPYPALLVGNEVGWSPVPESAELRRWRDLAGWMGQRSAAAAAEVWLLVAGCPLRLK</sequence>
<evidence type="ECO:0000256" key="12">
    <source>
        <dbReference type="ARBA" id="ARBA00022741"/>
    </source>
</evidence>
<evidence type="ECO:0000256" key="13">
    <source>
        <dbReference type="ARBA" id="ARBA00022777"/>
    </source>
</evidence>
<keyword evidence="12" id="KW-0547">Nucleotide-binding</keyword>
<dbReference type="PANTHER" id="PTHR34848:SF1">
    <property type="entry name" value="BIFUNCTIONAL ADENOSYLCOBALAMIN BIOSYNTHESIS PROTEIN COBU"/>
    <property type="match status" value="1"/>
</dbReference>
<comment type="caution">
    <text evidence="18">The sequence shown here is derived from an EMBL/GenBank/DDBJ whole genome shotgun (WGS) entry which is preliminary data.</text>
</comment>
<comment type="catalytic activity">
    <reaction evidence="2">
        <text>adenosylcob(III)inamide phosphate + GTP + H(+) = adenosylcob(III)inamide-GDP + diphosphate</text>
        <dbReference type="Rhea" id="RHEA:22712"/>
        <dbReference type="ChEBI" id="CHEBI:15378"/>
        <dbReference type="ChEBI" id="CHEBI:33019"/>
        <dbReference type="ChEBI" id="CHEBI:37565"/>
        <dbReference type="ChEBI" id="CHEBI:58502"/>
        <dbReference type="ChEBI" id="CHEBI:60487"/>
        <dbReference type="EC" id="2.7.7.62"/>
    </reaction>
</comment>
<protein>
    <recommendedName>
        <fullName evidence="16">Adenosylcobinamide kinase</fullName>
        <ecNumber evidence="8">2.7.1.156</ecNumber>
        <ecNumber evidence="9">2.7.7.62</ecNumber>
    </recommendedName>
    <alternativeName>
        <fullName evidence="17">Adenosylcobinamide-phosphate guanylyltransferase</fullName>
    </alternativeName>
</protein>
<dbReference type="PANTHER" id="PTHR34848">
    <property type="match status" value="1"/>
</dbReference>
<name>A0ABQ5QFL4_9BACT</name>
<dbReference type="EC" id="2.7.1.156" evidence="8"/>
<dbReference type="Pfam" id="PF02283">
    <property type="entry name" value="CobU"/>
    <property type="match status" value="1"/>
</dbReference>
<dbReference type="EMBL" id="BSDE01000003">
    <property type="protein sequence ID" value="GLH73478.1"/>
    <property type="molecule type" value="Genomic_DNA"/>
</dbReference>
<keyword evidence="10" id="KW-0169">Cobalamin biosynthesis</keyword>
<dbReference type="InterPro" id="IPR003203">
    <property type="entry name" value="CobU/CobP"/>
</dbReference>
<comment type="function">
    <text evidence="4">Catalyzes ATP-dependent phosphorylation of adenosylcobinamide and addition of GMP to adenosylcobinamide phosphate.</text>
</comment>
<evidence type="ECO:0000256" key="15">
    <source>
        <dbReference type="ARBA" id="ARBA00023134"/>
    </source>
</evidence>